<name>A0A7G9Z7P4_9EURY</name>
<sequence length="135" mass="15116">MTGPGEGKLSLSAQVYLNAEELPNASVYIHLKGYSRATVTHLDIEHPELNSIIPPKTKTFTWIEGIENGILIITEKGDKVKIFHPLLTKVLQSGERTRTLVGGKFGGIFIGFRKGEISKLEETADHMRNFFFKNF</sequence>
<proteinExistence type="predicted"/>
<evidence type="ECO:0008006" key="2">
    <source>
        <dbReference type="Google" id="ProtNLM"/>
    </source>
</evidence>
<evidence type="ECO:0000313" key="1">
    <source>
        <dbReference type="EMBL" id="QNO56278.1"/>
    </source>
</evidence>
<accession>A0A7G9Z7P4</accession>
<organism evidence="1">
    <name type="scientific">Candidatus Methanophaga sp. ANME-1 ERB7</name>
    <dbReference type="NCBI Taxonomy" id="2759913"/>
    <lineage>
        <taxon>Archaea</taxon>
        <taxon>Methanobacteriati</taxon>
        <taxon>Methanobacteriota</taxon>
        <taxon>Stenosarchaea group</taxon>
        <taxon>Methanomicrobia</taxon>
        <taxon>Candidatus Methanophagales</taxon>
        <taxon>Candidatus Methanophagaceae</taxon>
        <taxon>Candidatus Methanophaga</taxon>
    </lineage>
</organism>
<reference evidence="1" key="1">
    <citation type="submission" date="2020-06" db="EMBL/GenBank/DDBJ databases">
        <title>Unique genomic features of the anaerobic methanotrophic archaea.</title>
        <authorList>
            <person name="Chadwick G.L."/>
            <person name="Skennerton C.T."/>
            <person name="Laso-Perez R."/>
            <person name="Leu A.O."/>
            <person name="Speth D.R."/>
            <person name="Yu H."/>
            <person name="Morgan-Lang C."/>
            <person name="Hatzenpichler R."/>
            <person name="Goudeau D."/>
            <person name="Malmstrom R."/>
            <person name="Brazelton W.J."/>
            <person name="Woyke T."/>
            <person name="Hallam S.J."/>
            <person name="Tyson G.W."/>
            <person name="Wegener G."/>
            <person name="Boetius A."/>
            <person name="Orphan V."/>
        </authorList>
    </citation>
    <scope>NUCLEOTIDE SEQUENCE</scope>
</reference>
<gene>
    <name evidence="1" type="ORF">INNEFFPN_00037</name>
</gene>
<dbReference type="AlphaFoldDB" id="A0A7G9Z7P4"/>
<protein>
    <recommendedName>
        <fullName evidence="2">Transferase</fullName>
    </recommendedName>
</protein>
<dbReference type="EMBL" id="MT631651">
    <property type="protein sequence ID" value="QNO56278.1"/>
    <property type="molecule type" value="Genomic_DNA"/>
</dbReference>